<sequence length="114" mass="12988">MTSIWPLLPDDQSNTTDQPHQSQSQPVAVNKKARREILGTINPEVNYNTYLVIEAPPSVIPPKKYCDITDWRYAPFFVPSTQSSPNYHHHTHARISTYTGALRRSEDPITIPQC</sequence>
<protein>
    <submittedName>
        <fullName evidence="2">Uncharacterized protein</fullName>
    </submittedName>
</protein>
<reference evidence="2" key="1">
    <citation type="submission" date="2017-12" db="EMBL/GenBank/DDBJ databases">
        <title>Gene loss provides genomic basis for host adaptation in cereal stripe rust fungi.</title>
        <authorList>
            <person name="Xia C."/>
        </authorList>
    </citation>
    <scope>NUCLEOTIDE SEQUENCE [LARGE SCALE GENOMIC DNA]</scope>
    <source>
        <strain evidence="2">93-210</strain>
    </source>
</reference>
<feature type="compositionally biased region" description="Polar residues" evidence="1">
    <location>
        <begin position="11"/>
        <end position="27"/>
    </location>
</feature>
<dbReference type="VEuPathDB" id="FungiDB:PSHT_10408"/>
<dbReference type="Proteomes" id="UP000239156">
    <property type="component" value="Unassembled WGS sequence"/>
</dbReference>
<accession>A0A2S4UDU5</accession>
<dbReference type="EMBL" id="PKSL01000350">
    <property type="protein sequence ID" value="POV95324.1"/>
    <property type="molecule type" value="Genomic_DNA"/>
</dbReference>
<name>A0A2S4UDU5_9BASI</name>
<gene>
    <name evidence="2" type="ORF">PSTT_16375</name>
</gene>
<dbReference type="AlphaFoldDB" id="A0A2S4UDU5"/>
<dbReference type="VEuPathDB" id="FungiDB:PSTT_16375"/>
<proteinExistence type="predicted"/>
<organism evidence="2 3">
    <name type="scientific">Puccinia striiformis</name>
    <dbReference type="NCBI Taxonomy" id="27350"/>
    <lineage>
        <taxon>Eukaryota</taxon>
        <taxon>Fungi</taxon>
        <taxon>Dikarya</taxon>
        <taxon>Basidiomycota</taxon>
        <taxon>Pucciniomycotina</taxon>
        <taxon>Pucciniomycetes</taxon>
        <taxon>Pucciniales</taxon>
        <taxon>Pucciniaceae</taxon>
        <taxon>Puccinia</taxon>
    </lineage>
</organism>
<feature type="region of interest" description="Disordered" evidence="1">
    <location>
        <begin position="1"/>
        <end position="30"/>
    </location>
</feature>
<comment type="caution">
    <text evidence="2">The sequence shown here is derived from an EMBL/GenBank/DDBJ whole genome shotgun (WGS) entry which is preliminary data.</text>
</comment>
<evidence type="ECO:0000313" key="3">
    <source>
        <dbReference type="Proteomes" id="UP000239156"/>
    </source>
</evidence>
<evidence type="ECO:0000313" key="2">
    <source>
        <dbReference type="EMBL" id="POV95324.1"/>
    </source>
</evidence>
<keyword evidence="3" id="KW-1185">Reference proteome</keyword>
<evidence type="ECO:0000256" key="1">
    <source>
        <dbReference type="SAM" id="MobiDB-lite"/>
    </source>
</evidence>